<keyword evidence="2" id="KW-0614">Plasmid</keyword>
<reference evidence="2 3" key="1">
    <citation type="journal article" date="2014" name="Genome Announc.">
        <title>Genome Sequence and Methylome of Soil Bacterium Gemmatirosa kalamazoonensis KBS708T, a Member of the Rarely Cultivated Gemmatimonadetes Phylum.</title>
        <authorList>
            <person name="Debruyn J.M."/>
            <person name="Radosevich M."/>
            <person name="Wommack K.E."/>
            <person name="Polson S.W."/>
            <person name="Hauser L.J."/>
            <person name="Fawaz M.N."/>
            <person name="Korlach J."/>
            <person name="Tsai Y.C."/>
        </authorList>
    </citation>
    <scope>NUCLEOTIDE SEQUENCE [LARGE SCALE GENOMIC DNA]</scope>
    <source>
        <strain evidence="2 3">KBS708</strain>
        <plasmid evidence="3">Plasmid 1</plasmid>
    </source>
</reference>
<dbReference type="AlphaFoldDB" id="W0RQG3"/>
<dbReference type="Proteomes" id="UP000019151">
    <property type="component" value="Plasmid 1"/>
</dbReference>
<gene>
    <name evidence="2" type="ORF">J421_5055</name>
</gene>
<dbReference type="HOGENOM" id="CLU_650446_0_0_0"/>
<protein>
    <recommendedName>
        <fullName evidence="4">Porin</fullName>
    </recommendedName>
</protein>
<evidence type="ECO:0008006" key="4">
    <source>
        <dbReference type="Google" id="ProtNLM"/>
    </source>
</evidence>
<evidence type="ECO:0000313" key="3">
    <source>
        <dbReference type="Proteomes" id="UP000019151"/>
    </source>
</evidence>
<name>W0RQG3_9BACT</name>
<evidence type="ECO:0000256" key="1">
    <source>
        <dbReference type="SAM" id="SignalP"/>
    </source>
</evidence>
<evidence type="ECO:0000313" key="2">
    <source>
        <dbReference type="EMBL" id="AHG92590.1"/>
    </source>
</evidence>
<dbReference type="InParanoid" id="W0RQG3"/>
<dbReference type="EMBL" id="CP007129">
    <property type="protein sequence ID" value="AHG92590.1"/>
    <property type="molecule type" value="Genomic_DNA"/>
</dbReference>
<dbReference type="PATRIC" id="fig|861299.3.peg.5108"/>
<geneLocation type="plasmid" evidence="2 3">
    <name>1</name>
</geneLocation>
<feature type="signal peptide" evidence="1">
    <location>
        <begin position="1"/>
        <end position="20"/>
    </location>
</feature>
<sequence>MRTFLTLTLGIALTAAPLAAQQSVATSGSVTRDSANGTVDSATATAAKPSNLPPIQIGRLRANDKRGINVFEAPKEADVPFTGFRLGFGAAFTQQFQGLGQSNTAAPNVVNGANANQLVTLGHGFNNAVANAYLNAQLAKGIRVSMTAYLSARHHNETWVKDGYLQVDDSPIDFQPLNTLMQYVTIKAGHFEINYGDAHFRRTDNGNALFNPLVGNYILDAFAPQVGGEVYLHGAGALKGAFVMGGVTNGEEKGMVQKAAQRSPAFIGKVGIDHAFTTDVRARLTGSWYAQSKAANQVLFSGDRGGSRYYSVITNSTDETATAWTGMVQPFSGPSAGLHSAVLNPFLKYKGLEYFGNFERAKGKGASETATRTITQIVNELTLRGLGDDVYLSGRYNTVSGQLAGIANDVDVKRYQVGGGWFITPTVLVKGEWVDQKYVDFPVKDIRNGARFKGFVVEGTVAF</sequence>
<proteinExistence type="predicted"/>
<dbReference type="KEGG" id="gba:J421_5055"/>
<dbReference type="RefSeq" id="WP_025413924.1">
    <property type="nucleotide sequence ID" value="NZ_CP007129.1"/>
</dbReference>
<organism evidence="2 3">
    <name type="scientific">Gemmatirosa kalamazoonensis</name>
    <dbReference type="NCBI Taxonomy" id="861299"/>
    <lineage>
        <taxon>Bacteria</taxon>
        <taxon>Pseudomonadati</taxon>
        <taxon>Gemmatimonadota</taxon>
        <taxon>Gemmatimonadia</taxon>
        <taxon>Gemmatimonadales</taxon>
        <taxon>Gemmatimonadaceae</taxon>
        <taxon>Gemmatirosa</taxon>
    </lineage>
</organism>
<feature type="chain" id="PRO_5004795839" description="Porin" evidence="1">
    <location>
        <begin position="21"/>
        <end position="463"/>
    </location>
</feature>
<keyword evidence="1" id="KW-0732">Signal</keyword>
<accession>W0RQG3</accession>
<keyword evidence="3" id="KW-1185">Reference proteome</keyword>